<reference evidence="1" key="1">
    <citation type="journal article" date="2019" name="Environ. Microbiol.">
        <title>Fungal ecological strategies reflected in gene transcription - a case study of two litter decomposers.</title>
        <authorList>
            <person name="Barbi F."/>
            <person name="Kohler A."/>
            <person name="Barry K."/>
            <person name="Baskaran P."/>
            <person name="Daum C."/>
            <person name="Fauchery L."/>
            <person name="Ihrmark K."/>
            <person name="Kuo A."/>
            <person name="LaButti K."/>
            <person name="Lipzen A."/>
            <person name="Morin E."/>
            <person name="Grigoriev I.V."/>
            <person name="Henrissat B."/>
            <person name="Lindahl B."/>
            <person name="Martin F."/>
        </authorList>
    </citation>
    <scope>NUCLEOTIDE SEQUENCE</scope>
    <source>
        <strain evidence="1">JB14</strain>
    </source>
</reference>
<dbReference type="Proteomes" id="UP000799118">
    <property type="component" value="Unassembled WGS sequence"/>
</dbReference>
<name>A0A6A4H492_9AGAR</name>
<accession>A0A6A4H492</accession>
<evidence type="ECO:0000313" key="2">
    <source>
        <dbReference type="Proteomes" id="UP000799118"/>
    </source>
</evidence>
<organism evidence="1 2">
    <name type="scientific">Gymnopus androsaceus JB14</name>
    <dbReference type="NCBI Taxonomy" id="1447944"/>
    <lineage>
        <taxon>Eukaryota</taxon>
        <taxon>Fungi</taxon>
        <taxon>Dikarya</taxon>
        <taxon>Basidiomycota</taxon>
        <taxon>Agaricomycotina</taxon>
        <taxon>Agaricomycetes</taxon>
        <taxon>Agaricomycetidae</taxon>
        <taxon>Agaricales</taxon>
        <taxon>Marasmiineae</taxon>
        <taxon>Omphalotaceae</taxon>
        <taxon>Gymnopus</taxon>
    </lineage>
</organism>
<evidence type="ECO:0008006" key="3">
    <source>
        <dbReference type="Google" id="ProtNLM"/>
    </source>
</evidence>
<dbReference type="AlphaFoldDB" id="A0A6A4H492"/>
<proteinExistence type="predicted"/>
<protein>
    <recommendedName>
        <fullName evidence="3">RNI-like protein</fullName>
    </recommendedName>
</protein>
<sequence length="216" mass="23848">MAMDQLGALLDKNPGLASCVRCLELRDIKARLVEGDAIYVSIAGLINQLSNVKKLLLFDVDWDALSVSLELALTRMFKAPSVTEVVLENFGIATFADLTSLLSHLANLKVLKVVGLSCWDWSAPNHAGATGSPPPSGPIQLDKLVFDRGAFLSWFRQADCPFRLENLRHLQAFQFRHCAGKLHPVSLLQQVDLGNFHLGYTPNLRSLKLVNIDQND</sequence>
<keyword evidence="2" id="KW-1185">Reference proteome</keyword>
<dbReference type="OrthoDB" id="3069231at2759"/>
<gene>
    <name evidence="1" type="ORF">BT96DRAFT_944997</name>
</gene>
<dbReference type="SUPFAM" id="SSF52047">
    <property type="entry name" value="RNI-like"/>
    <property type="match status" value="1"/>
</dbReference>
<dbReference type="EMBL" id="ML769608">
    <property type="protein sequence ID" value="KAE9391937.1"/>
    <property type="molecule type" value="Genomic_DNA"/>
</dbReference>
<evidence type="ECO:0000313" key="1">
    <source>
        <dbReference type="EMBL" id="KAE9391937.1"/>
    </source>
</evidence>